<keyword evidence="1" id="KW-0677">Repeat</keyword>
<dbReference type="Pfam" id="PF18052">
    <property type="entry name" value="Rx_N"/>
    <property type="match status" value="1"/>
</dbReference>
<comment type="caution">
    <text evidence="5">The sequence shown here is derived from an EMBL/GenBank/DDBJ whole genome shotgun (WGS) entry which is preliminary data.</text>
</comment>
<dbReference type="Proteomes" id="UP000224567">
    <property type="component" value="Unassembled WGS sequence"/>
</dbReference>
<evidence type="ECO:0000259" key="4">
    <source>
        <dbReference type="Pfam" id="PF18052"/>
    </source>
</evidence>
<dbReference type="Gene3D" id="1.20.5.4130">
    <property type="match status" value="1"/>
</dbReference>
<evidence type="ECO:0000313" key="5">
    <source>
        <dbReference type="EMBL" id="PHT39454.1"/>
    </source>
</evidence>
<keyword evidence="2" id="KW-0547">Nucleotide-binding</keyword>
<evidence type="ECO:0000256" key="3">
    <source>
        <dbReference type="ARBA" id="ARBA00022821"/>
    </source>
</evidence>
<reference evidence="5 6" key="1">
    <citation type="journal article" date="2017" name="Genome Biol.">
        <title>New reference genome sequences of hot pepper reveal the massive evolution of plant disease-resistance genes by retroduplication.</title>
        <authorList>
            <person name="Kim S."/>
            <person name="Park J."/>
            <person name="Yeom S.I."/>
            <person name="Kim Y.M."/>
            <person name="Seo E."/>
            <person name="Kim K.T."/>
            <person name="Kim M.S."/>
            <person name="Lee J.M."/>
            <person name="Cheong K."/>
            <person name="Shin H.S."/>
            <person name="Kim S.B."/>
            <person name="Han K."/>
            <person name="Lee J."/>
            <person name="Park M."/>
            <person name="Lee H.A."/>
            <person name="Lee H.Y."/>
            <person name="Lee Y."/>
            <person name="Oh S."/>
            <person name="Lee J.H."/>
            <person name="Choi E."/>
            <person name="Choi E."/>
            <person name="Lee S.E."/>
            <person name="Jeon J."/>
            <person name="Kim H."/>
            <person name="Choi G."/>
            <person name="Song H."/>
            <person name="Lee J."/>
            <person name="Lee S.C."/>
            <person name="Kwon J.K."/>
            <person name="Lee H.Y."/>
            <person name="Koo N."/>
            <person name="Hong Y."/>
            <person name="Kim R.W."/>
            <person name="Kang W.H."/>
            <person name="Huh J.H."/>
            <person name="Kang B.C."/>
            <person name="Yang T.J."/>
            <person name="Lee Y.H."/>
            <person name="Bennetzen J.L."/>
            <person name="Choi D."/>
        </authorList>
    </citation>
    <scope>NUCLEOTIDE SEQUENCE [LARGE SCALE GENOMIC DNA]</scope>
    <source>
        <strain evidence="6">cv. PBC81</strain>
    </source>
</reference>
<sequence length="120" mass="13739">MADVALQSVVEILVPIIRENWKLISVGKEDSAHQLQGELKCLKSLLVDAAKYRQSNSKQWKNLVKELQVIVCKAEGLIDKLMVEVKLHQEKTELMQLKDAATHHKIVRHLVEDVDNFVLF</sequence>
<evidence type="ECO:0000256" key="2">
    <source>
        <dbReference type="ARBA" id="ARBA00022741"/>
    </source>
</evidence>
<evidence type="ECO:0000256" key="1">
    <source>
        <dbReference type="ARBA" id="ARBA00022737"/>
    </source>
</evidence>
<proteinExistence type="predicted"/>
<gene>
    <name evidence="5" type="ORF">CQW23_23027</name>
</gene>
<dbReference type="AlphaFoldDB" id="A0A2G2W2K7"/>
<dbReference type="GO" id="GO:0006952">
    <property type="term" value="P:defense response"/>
    <property type="evidence" value="ECO:0007669"/>
    <property type="project" value="UniProtKB-KW"/>
</dbReference>
<name>A0A2G2W2K7_CAPBA</name>
<feature type="domain" description="Disease resistance N-terminal" evidence="4">
    <location>
        <begin position="5"/>
        <end position="93"/>
    </location>
</feature>
<dbReference type="OrthoDB" id="690341at2759"/>
<keyword evidence="6" id="KW-1185">Reference proteome</keyword>
<reference evidence="6" key="2">
    <citation type="journal article" date="2017" name="J. Anim. Genet.">
        <title>Multiple reference genome sequences of hot pepper reveal the massive evolution of plant disease resistance genes by retroduplication.</title>
        <authorList>
            <person name="Kim S."/>
            <person name="Park J."/>
            <person name="Yeom S.-I."/>
            <person name="Kim Y.-M."/>
            <person name="Seo E."/>
            <person name="Kim K.-T."/>
            <person name="Kim M.-S."/>
            <person name="Lee J.M."/>
            <person name="Cheong K."/>
            <person name="Shin H.-S."/>
            <person name="Kim S.-B."/>
            <person name="Han K."/>
            <person name="Lee J."/>
            <person name="Park M."/>
            <person name="Lee H.-A."/>
            <person name="Lee H.-Y."/>
            <person name="Lee Y."/>
            <person name="Oh S."/>
            <person name="Lee J.H."/>
            <person name="Choi E."/>
            <person name="Choi E."/>
            <person name="Lee S.E."/>
            <person name="Jeon J."/>
            <person name="Kim H."/>
            <person name="Choi G."/>
            <person name="Song H."/>
            <person name="Lee J."/>
            <person name="Lee S.-C."/>
            <person name="Kwon J.-K."/>
            <person name="Lee H.-Y."/>
            <person name="Koo N."/>
            <person name="Hong Y."/>
            <person name="Kim R.W."/>
            <person name="Kang W.-H."/>
            <person name="Huh J.H."/>
            <person name="Kang B.-C."/>
            <person name="Yang T.-J."/>
            <person name="Lee Y.-H."/>
            <person name="Bennetzen J.L."/>
            <person name="Choi D."/>
        </authorList>
    </citation>
    <scope>NUCLEOTIDE SEQUENCE [LARGE SCALE GENOMIC DNA]</scope>
    <source>
        <strain evidence="6">cv. PBC81</strain>
    </source>
</reference>
<protein>
    <recommendedName>
        <fullName evidence="4">Disease resistance N-terminal domain-containing protein</fullName>
    </recommendedName>
</protein>
<evidence type="ECO:0000313" key="6">
    <source>
        <dbReference type="Proteomes" id="UP000224567"/>
    </source>
</evidence>
<dbReference type="GO" id="GO:0000166">
    <property type="term" value="F:nucleotide binding"/>
    <property type="evidence" value="ECO:0007669"/>
    <property type="project" value="UniProtKB-KW"/>
</dbReference>
<organism evidence="5 6">
    <name type="scientific">Capsicum baccatum</name>
    <name type="common">Peruvian pepper</name>
    <dbReference type="NCBI Taxonomy" id="33114"/>
    <lineage>
        <taxon>Eukaryota</taxon>
        <taxon>Viridiplantae</taxon>
        <taxon>Streptophyta</taxon>
        <taxon>Embryophyta</taxon>
        <taxon>Tracheophyta</taxon>
        <taxon>Spermatophyta</taxon>
        <taxon>Magnoliopsida</taxon>
        <taxon>eudicotyledons</taxon>
        <taxon>Gunneridae</taxon>
        <taxon>Pentapetalae</taxon>
        <taxon>asterids</taxon>
        <taxon>lamiids</taxon>
        <taxon>Solanales</taxon>
        <taxon>Solanaceae</taxon>
        <taxon>Solanoideae</taxon>
        <taxon>Capsiceae</taxon>
        <taxon>Capsicum</taxon>
    </lineage>
</organism>
<accession>A0A2G2W2K7</accession>
<keyword evidence="3" id="KW-0611">Plant defense</keyword>
<dbReference type="EMBL" id="MLFT02000009">
    <property type="protein sequence ID" value="PHT39454.1"/>
    <property type="molecule type" value="Genomic_DNA"/>
</dbReference>
<dbReference type="InterPro" id="IPR041118">
    <property type="entry name" value="Rx_N"/>
</dbReference>